<dbReference type="EMBL" id="GEDV01005060">
    <property type="protein sequence ID" value="JAP83497.1"/>
    <property type="molecule type" value="Transcribed_RNA"/>
</dbReference>
<keyword evidence="11" id="KW-0131">Cell cycle</keyword>
<evidence type="ECO:0000256" key="5">
    <source>
        <dbReference type="ARBA" id="ARBA00022833"/>
    </source>
</evidence>
<reference evidence="14" key="1">
    <citation type="journal article" date="2016" name="Ticks Tick Borne Dis.">
        <title>De novo assembly and annotation of the salivary gland transcriptome of Rhipicephalus appendiculatus male and female ticks during blood feeding.</title>
        <authorList>
            <person name="de Castro M.H."/>
            <person name="de Klerk D."/>
            <person name="Pienaar R."/>
            <person name="Latif A.A."/>
            <person name="Rees D.J."/>
            <person name="Mans B.J."/>
        </authorList>
    </citation>
    <scope>NUCLEOTIDE SEQUENCE</scope>
    <source>
        <tissue evidence="14">Salivary glands</tissue>
    </source>
</reference>
<organism evidence="14">
    <name type="scientific">Rhipicephalus appendiculatus</name>
    <name type="common">Brown ear tick</name>
    <dbReference type="NCBI Taxonomy" id="34631"/>
    <lineage>
        <taxon>Eukaryota</taxon>
        <taxon>Metazoa</taxon>
        <taxon>Ecdysozoa</taxon>
        <taxon>Arthropoda</taxon>
        <taxon>Chelicerata</taxon>
        <taxon>Arachnida</taxon>
        <taxon>Acari</taxon>
        <taxon>Parasitiformes</taxon>
        <taxon>Ixodida</taxon>
        <taxon>Ixodoidea</taxon>
        <taxon>Ixodidae</taxon>
        <taxon>Rhipicephalinae</taxon>
        <taxon>Rhipicephalus</taxon>
        <taxon>Rhipicephalus</taxon>
    </lineage>
</organism>
<keyword evidence="14" id="KW-0808">Transferase</keyword>
<dbReference type="AlphaFoldDB" id="A0A131YX05"/>
<protein>
    <submittedName>
        <fullName evidence="14">52 kD repressor of inhibitor of protein kinase</fullName>
    </submittedName>
</protein>
<evidence type="ECO:0000259" key="13">
    <source>
        <dbReference type="PROSITE" id="PS50950"/>
    </source>
</evidence>
<evidence type="ECO:0000313" key="14">
    <source>
        <dbReference type="EMBL" id="JAP83497.1"/>
    </source>
</evidence>
<evidence type="ECO:0000256" key="4">
    <source>
        <dbReference type="ARBA" id="ARBA00022771"/>
    </source>
</evidence>
<evidence type="ECO:0000256" key="9">
    <source>
        <dbReference type="ARBA" id="ARBA00023163"/>
    </source>
</evidence>
<evidence type="ECO:0000256" key="12">
    <source>
        <dbReference type="PROSITE-ProRule" id="PRU00309"/>
    </source>
</evidence>
<evidence type="ECO:0000256" key="2">
    <source>
        <dbReference type="ARBA" id="ARBA00006177"/>
    </source>
</evidence>
<dbReference type="PANTHER" id="PTHR46600">
    <property type="entry name" value="THAP DOMAIN-CONTAINING"/>
    <property type="match status" value="1"/>
</dbReference>
<evidence type="ECO:0000256" key="1">
    <source>
        <dbReference type="ARBA" id="ARBA00004642"/>
    </source>
</evidence>
<dbReference type="PANTHER" id="PTHR46600:SF1">
    <property type="entry name" value="THAP DOMAIN-CONTAINING PROTEIN 1"/>
    <property type="match status" value="1"/>
</dbReference>
<dbReference type="GO" id="GO:0008270">
    <property type="term" value="F:zinc ion binding"/>
    <property type="evidence" value="ECO:0007669"/>
    <property type="project" value="UniProtKB-KW"/>
</dbReference>
<keyword evidence="5" id="KW-0862">Zinc</keyword>
<comment type="subcellular location">
    <subcellularLocation>
        <location evidence="1">Nucleus</location>
        <location evidence="1">Nucleoplasm</location>
    </subcellularLocation>
</comment>
<evidence type="ECO:0000256" key="8">
    <source>
        <dbReference type="ARBA" id="ARBA00023125"/>
    </source>
</evidence>
<keyword evidence="9" id="KW-0804">Transcription</keyword>
<evidence type="ECO:0000256" key="3">
    <source>
        <dbReference type="ARBA" id="ARBA00022723"/>
    </source>
</evidence>
<evidence type="ECO:0000256" key="11">
    <source>
        <dbReference type="ARBA" id="ARBA00023306"/>
    </source>
</evidence>
<dbReference type="SMART" id="SM00692">
    <property type="entry name" value="DM3"/>
    <property type="match status" value="2"/>
</dbReference>
<keyword evidence="6" id="KW-0805">Transcription regulation</keyword>
<proteinExistence type="inferred from homology"/>
<evidence type="ECO:0000256" key="6">
    <source>
        <dbReference type="ARBA" id="ARBA00023015"/>
    </source>
</evidence>
<dbReference type="PROSITE" id="PS50950">
    <property type="entry name" value="ZF_THAP"/>
    <property type="match status" value="2"/>
</dbReference>
<dbReference type="Pfam" id="PF05485">
    <property type="entry name" value="THAP"/>
    <property type="match status" value="2"/>
</dbReference>
<evidence type="ECO:0000256" key="10">
    <source>
        <dbReference type="ARBA" id="ARBA00023242"/>
    </source>
</evidence>
<keyword evidence="4 12" id="KW-0863">Zinc-finger</keyword>
<feature type="domain" description="THAP-type" evidence="13">
    <location>
        <begin position="4"/>
        <end position="90"/>
    </location>
</feature>
<dbReference type="GO" id="GO:0016301">
    <property type="term" value="F:kinase activity"/>
    <property type="evidence" value="ECO:0007669"/>
    <property type="project" value="UniProtKB-KW"/>
</dbReference>
<sequence length="378" mass="42806">MESQPGYKGRCAASWCEIRGKNSSAKFFPFPPDDSRCNKWRNFALREDLAYLTSKQMHLAYRLCSEHFVESDFSDPDRTKLLSSAVPSLIYPRTRQRDPPGNSEGTSTQELLSRLLQERKRGRSCTCSAQWCFTNGRNCSNASFYRFPKDDRCKAWVEFTEREDLKDVPREKLHSTFHLCNLHFKDEDFMNPTKSRLNWNAVPSIRAEPVYPGIYPTGGSACPNERPKVIRPRPRILKRRVPAPEVHYISTIPEPLELSLSAEDVFLLGETCGSEVNEEVTGDGDNCSNSDSGSICVAEGMDYFSDEQDAVPTTRSIGLQTDECDSETTTTFSSFLCHMTRDGVATEVAHKAADLVLPEAPSSPRRKSRSRYITYIVY</sequence>
<feature type="domain" description="THAP-type" evidence="13">
    <location>
        <begin position="123"/>
        <end position="206"/>
    </location>
</feature>
<dbReference type="SMART" id="SM00980">
    <property type="entry name" value="THAP"/>
    <property type="match status" value="2"/>
</dbReference>
<dbReference type="SUPFAM" id="SSF57716">
    <property type="entry name" value="Glucocorticoid receptor-like (DNA-binding domain)"/>
    <property type="match status" value="2"/>
</dbReference>
<keyword evidence="14" id="KW-0418">Kinase</keyword>
<evidence type="ECO:0000256" key="7">
    <source>
        <dbReference type="ARBA" id="ARBA00023054"/>
    </source>
</evidence>
<comment type="similarity">
    <text evidence="2">Belongs to the THAP1 family.</text>
</comment>
<dbReference type="GO" id="GO:0005654">
    <property type="term" value="C:nucleoplasm"/>
    <property type="evidence" value="ECO:0007669"/>
    <property type="project" value="UniProtKB-SubCell"/>
</dbReference>
<dbReference type="GO" id="GO:0043565">
    <property type="term" value="F:sequence-specific DNA binding"/>
    <property type="evidence" value="ECO:0007669"/>
    <property type="project" value="InterPro"/>
</dbReference>
<name>A0A131YX05_RHIAP</name>
<keyword evidence="3" id="KW-0479">Metal-binding</keyword>
<keyword evidence="8 12" id="KW-0238">DNA-binding</keyword>
<dbReference type="InterPro" id="IPR026516">
    <property type="entry name" value="THAP1/10"/>
</dbReference>
<dbReference type="InterPro" id="IPR006612">
    <property type="entry name" value="THAP_Znf"/>
</dbReference>
<keyword evidence="7" id="KW-0175">Coiled coil</keyword>
<keyword evidence="10" id="KW-0539">Nucleus</keyword>
<accession>A0A131YX05</accession>